<evidence type="ECO:0000256" key="4">
    <source>
        <dbReference type="ARBA" id="ARBA00022989"/>
    </source>
</evidence>
<evidence type="ECO:0000256" key="6">
    <source>
        <dbReference type="SAM" id="Coils"/>
    </source>
</evidence>
<dbReference type="InterPro" id="IPR002781">
    <property type="entry name" value="TM_pro_TauE-like"/>
</dbReference>
<keyword evidence="10" id="KW-1185">Reference proteome</keyword>
<evidence type="ECO:0000256" key="1">
    <source>
        <dbReference type="ARBA" id="ARBA00004141"/>
    </source>
</evidence>
<evidence type="ECO:0000256" key="7">
    <source>
        <dbReference type="SAM" id="Phobius"/>
    </source>
</evidence>
<evidence type="ECO:0000256" key="2">
    <source>
        <dbReference type="ARBA" id="ARBA00009142"/>
    </source>
</evidence>
<protein>
    <recommendedName>
        <fullName evidence="8">Peptidase C1A papain C-terminal domain-containing protein</fullName>
    </recommendedName>
</protein>
<feature type="transmembrane region" description="Helical" evidence="7">
    <location>
        <begin position="284"/>
        <end position="308"/>
    </location>
</feature>
<accession>A0ABY8UMW9</accession>
<keyword evidence="5 7" id="KW-0472">Membrane</keyword>
<dbReference type="Pfam" id="PF00112">
    <property type="entry name" value="Peptidase_C1"/>
    <property type="match status" value="1"/>
</dbReference>
<dbReference type="Pfam" id="PF01925">
    <property type="entry name" value="TauE"/>
    <property type="match status" value="2"/>
</dbReference>
<feature type="transmembrane region" description="Helical" evidence="7">
    <location>
        <begin position="20"/>
        <end position="49"/>
    </location>
</feature>
<keyword evidence="3 7" id="KW-0812">Transmembrane</keyword>
<evidence type="ECO:0000256" key="3">
    <source>
        <dbReference type="ARBA" id="ARBA00022692"/>
    </source>
</evidence>
<comment type="subcellular location">
    <subcellularLocation>
        <location evidence="1">Membrane</location>
        <topology evidence="1">Multi-pass membrane protein</topology>
    </subcellularLocation>
</comment>
<dbReference type="PANTHER" id="PTHR14255">
    <property type="entry name" value="CEREBLON"/>
    <property type="match status" value="1"/>
</dbReference>
<feature type="transmembrane region" description="Helical" evidence="7">
    <location>
        <begin position="344"/>
        <end position="371"/>
    </location>
</feature>
<dbReference type="InterPro" id="IPR000668">
    <property type="entry name" value="Peptidase_C1A_C"/>
</dbReference>
<proteinExistence type="inferred from homology"/>
<feature type="transmembrane region" description="Helical" evidence="7">
    <location>
        <begin position="198"/>
        <end position="218"/>
    </location>
</feature>
<name>A0ABY8UMW9_TETOB</name>
<organism evidence="9 10">
    <name type="scientific">Tetradesmus obliquus</name>
    <name type="common">Green alga</name>
    <name type="synonym">Acutodesmus obliquus</name>
    <dbReference type="NCBI Taxonomy" id="3088"/>
    <lineage>
        <taxon>Eukaryota</taxon>
        <taxon>Viridiplantae</taxon>
        <taxon>Chlorophyta</taxon>
        <taxon>core chlorophytes</taxon>
        <taxon>Chlorophyceae</taxon>
        <taxon>CS clade</taxon>
        <taxon>Sphaeropleales</taxon>
        <taxon>Scenedesmaceae</taxon>
        <taxon>Tetradesmus</taxon>
    </lineage>
</organism>
<feature type="transmembrane region" description="Helical" evidence="7">
    <location>
        <begin position="119"/>
        <end position="138"/>
    </location>
</feature>
<dbReference type="SUPFAM" id="SSF54001">
    <property type="entry name" value="Cysteine proteinases"/>
    <property type="match status" value="1"/>
</dbReference>
<dbReference type="Gene3D" id="3.90.70.10">
    <property type="entry name" value="Cysteine proteinases"/>
    <property type="match status" value="1"/>
</dbReference>
<feature type="transmembrane region" description="Helical" evidence="7">
    <location>
        <begin position="315"/>
        <end position="338"/>
    </location>
</feature>
<feature type="coiled-coil region" evidence="6">
    <location>
        <begin position="138"/>
        <end position="165"/>
    </location>
</feature>
<feature type="transmembrane region" description="Helical" evidence="7">
    <location>
        <begin position="61"/>
        <end position="79"/>
    </location>
</feature>
<dbReference type="InterPro" id="IPR038765">
    <property type="entry name" value="Papain-like_cys_pep_sf"/>
</dbReference>
<keyword evidence="4 7" id="KW-1133">Transmembrane helix</keyword>
<dbReference type="PANTHER" id="PTHR14255:SF3">
    <property type="entry name" value="SULFITE EXPORTER TAUE_SAFE FAMILY PROTEIN 5-RELATED"/>
    <property type="match status" value="1"/>
</dbReference>
<gene>
    <name evidence="9" type="ORF">OEZ85_001057</name>
</gene>
<evidence type="ECO:0000259" key="8">
    <source>
        <dbReference type="Pfam" id="PF00112"/>
    </source>
</evidence>
<dbReference type="EMBL" id="CP126222">
    <property type="protein sequence ID" value="WIA22635.1"/>
    <property type="molecule type" value="Genomic_DNA"/>
</dbReference>
<evidence type="ECO:0000313" key="9">
    <source>
        <dbReference type="EMBL" id="WIA22635.1"/>
    </source>
</evidence>
<dbReference type="Proteomes" id="UP001244341">
    <property type="component" value="Chromosome 15b"/>
</dbReference>
<comment type="similarity">
    <text evidence="2">Belongs to the 4-toluene sulfonate uptake permease (TSUP) (TC 2.A.102) family.</text>
</comment>
<evidence type="ECO:0000313" key="10">
    <source>
        <dbReference type="Proteomes" id="UP001244341"/>
    </source>
</evidence>
<feature type="transmembrane region" description="Helical" evidence="7">
    <location>
        <begin position="248"/>
        <end position="272"/>
    </location>
</feature>
<feature type="domain" description="Peptidase C1A papain C-terminal" evidence="8">
    <location>
        <begin position="488"/>
        <end position="551"/>
    </location>
</feature>
<evidence type="ECO:0000256" key="5">
    <source>
        <dbReference type="ARBA" id="ARBA00023136"/>
    </source>
</evidence>
<feature type="transmembrane region" description="Helical" evidence="7">
    <location>
        <begin position="169"/>
        <end position="192"/>
    </location>
</feature>
<reference evidence="9 10" key="1">
    <citation type="submission" date="2023-05" db="EMBL/GenBank/DDBJ databases">
        <title>A 100% complete, gapless, phased diploid assembly of the Scenedesmus obliquus UTEX 3031 genome.</title>
        <authorList>
            <person name="Biondi T.C."/>
            <person name="Hanschen E.R."/>
            <person name="Kwon T."/>
            <person name="Eng W."/>
            <person name="Kruse C.P.S."/>
            <person name="Koehler S.I."/>
            <person name="Kunde Y."/>
            <person name="Gleasner C.D."/>
            <person name="You Mak K.T."/>
            <person name="Polle J."/>
            <person name="Hovde B.T."/>
            <person name="Starkenburg S.R."/>
        </authorList>
    </citation>
    <scope>NUCLEOTIDE SEQUENCE [LARGE SCALE GENOMIC DNA]</scope>
    <source>
        <strain evidence="9 10">DOE0152z</strain>
    </source>
</reference>
<keyword evidence="6" id="KW-0175">Coiled coil</keyword>
<sequence>MPNTTRYGHKHLIPLSPNDIGLCVAVACSLFIASGAGVGGGILVVPALLMIGGFGSVDGVGLSNITVLSLAVAALFFQVSRRSPVRDAPLIDWDLVMLFGPPSVVGSISGSYINMIIPSWVTKVTLFLLLIPITWRMVQKARTLYRNENAAKQQLKQQIAREEAAQLPLLQVGMLGLIVSSVVITNITGGYLVHCGTLRYWLVVLSPLPLMLLVWGVIRQHVLWKADVKRCLGLKQAGDLKWNRRNTILYPAFCISAGLIAGLLGLGGGLILTPLMLELGVHPAVSVASSQITMLIGNSTSAIVYAVAGAIPWDYGVTLITIGFISALLGQIIVSWLVRKLGRSSLIVIVLSCMFTLALGASLTVVVTTMIDISKHPAKLTAHKAVCIRVSSSELLRVAPGYTTGLKYIDKGLASSPNATKRSYAFSRRKRDVLLNLGAGMSSAQIAQAACNTSNTLDADCTDVLLLALTPASYSSNNTADTPGRVALISPAQKQGDCSACVGFAVTAAAEAAVNVYKQQSWHKLNLSEQDLCFCKLRPRVSCDIGASFDAVLDSFDGKVTQWASRGCFGFTFRNDEDCLPVSPGGYCAGPGASQMPLGANHAADGVFTAAQDIPTGANGRMHAVFCYGWWDSPRSVSDGYRLCKNSWSEA</sequence>